<accession>A0ABN9S8M8</accession>
<feature type="region of interest" description="Disordered" evidence="1">
    <location>
        <begin position="463"/>
        <end position="540"/>
    </location>
</feature>
<sequence>MDLPSWRHSGVPLPGQDKCMLAQGDVDVALDGWGLSEFFLGLFVDLVLSFVLAAGPLVLRRLVAHALGARGPTDAEKDGPPGPRLQPPRFVAIGRVTVPAAFADLKPQDDPSWPPWAPKVLIEFIDAVDGSKMPLTWHWVWVEQSGVRRRSGPSRELTVIFEVPHYALVYDRLGPTIPASFERGQPGLDLAQGSELDETGGVATSKFDDFIAEEQKSRGIILKQERLWRERQDHESKKRGRGAAAAGSDEGKGRQPTKPAPKEKARAMAKANRGRSVEFLARMARRGLAGGQRRREACAGALFVAKKSGDIRAVVDARQAIQRHRPPPGATLASGEALGAVDLLDAVSASPEGRADLDGGFDPPRVAAGELGISTIYDEVATALCMGDGNMASLSSDALNERRSALAAELGHRALRWHELERARPGLAALGLDLEEQHQQDQDQEWNEEQPVEEELADLATPVPACGTATPEAAGAQASEEEGGCGPAACPADEEGTPEAEQAELAKEDPAQPDEAGRAAASPVRPAGTGGTVRKDSIVMLPKGSRKDSILLLPTAARRHSLRGLYATMVLPPGLERGHAGEGLPCPTSGAVALGRRLRSRDASNSDTEGCTGQGGAPPGRLLPLPAPVRTWSLHGSVRSTLPARWAQKLPRLCEHASEQSGLAATPPRLRHR</sequence>
<dbReference type="Proteomes" id="UP001189429">
    <property type="component" value="Unassembled WGS sequence"/>
</dbReference>
<feature type="region of interest" description="Disordered" evidence="1">
    <location>
        <begin position="601"/>
        <end position="621"/>
    </location>
</feature>
<dbReference type="EMBL" id="CAUYUJ010009180">
    <property type="protein sequence ID" value="CAK0826058.1"/>
    <property type="molecule type" value="Genomic_DNA"/>
</dbReference>
<feature type="non-terminal residue" evidence="2">
    <location>
        <position position="673"/>
    </location>
</feature>
<protein>
    <submittedName>
        <fullName evidence="2">Uncharacterized protein</fullName>
    </submittedName>
</protein>
<name>A0ABN9S8M8_9DINO</name>
<reference evidence="2" key="1">
    <citation type="submission" date="2023-10" db="EMBL/GenBank/DDBJ databases">
        <authorList>
            <person name="Chen Y."/>
            <person name="Shah S."/>
            <person name="Dougan E. K."/>
            <person name="Thang M."/>
            <person name="Chan C."/>
        </authorList>
    </citation>
    <scope>NUCLEOTIDE SEQUENCE [LARGE SCALE GENOMIC DNA]</scope>
</reference>
<proteinExistence type="predicted"/>
<organism evidence="2 3">
    <name type="scientific">Prorocentrum cordatum</name>
    <dbReference type="NCBI Taxonomy" id="2364126"/>
    <lineage>
        <taxon>Eukaryota</taxon>
        <taxon>Sar</taxon>
        <taxon>Alveolata</taxon>
        <taxon>Dinophyceae</taxon>
        <taxon>Prorocentrales</taxon>
        <taxon>Prorocentraceae</taxon>
        <taxon>Prorocentrum</taxon>
    </lineage>
</organism>
<evidence type="ECO:0000256" key="1">
    <source>
        <dbReference type="SAM" id="MobiDB-lite"/>
    </source>
</evidence>
<feature type="compositionally biased region" description="Acidic residues" evidence="1">
    <location>
        <begin position="492"/>
        <end position="502"/>
    </location>
</feature>
<keyword evidence="3" id="KW-1185">Reference proteome</keyword>
<evidence type="ECO:0000313" key="2">
    <source>
        <dbReference type="EMBL" id="CAK0826058.1"/>
    </source>
</evidence>
<comment type="caution">
    <text evidence="2">The sequence shown here is derived from an EMBL/GenBank/DDBJ whole genome shotgun (WGS) entry which is preliminary data.</text>
</comment>
<feature type="compositionally biased region" description="Acidic residues" evidence="1">
    <location>
        <begin position="442"/>
        <end position="455"/>
    </location>
</feature>
<gene>
    <name evidence="2" type="ORF">PCOR1329_LOCUS26020</name>
</gene>
<feature type="region of interest" description="Disordered" evidence="1">
    <location>
        <begin position="229"/>
        <end position="272"/>
    </location>
</feature>
<feature type="region of interest" description="Disordered" evidence="1">
    <location>
        <begin position="436"/>
        <end position="455"/>
    </location>
</feature>
<evidence type="ECO:0000313" key="3">
    <source>
        <dbReference type="Proteomes" id="UP001189429"/>
    </source>
</evidence>